<name>A0A1I6F2L2_9PSEU</name>
<sequence length="93" mass="10031">MSAGRVMLLAHEQDNLRRRRGVAIGSGDLRPGSGRERTGRRPVMQIGMTAHIGSSGQKKLWSGGAATLDVRTSAHGERTVDGTLYQVSTEIRC</sequence>
<keyword evidence="2" id="KW-1185">Reference proteome</keyword>
<organism evidence="1 2">
    <name type="scientific">Lentzea waywayandensis</name>
    <dbReference type="NCBI Taxonomy" id="84724"/>
    <lineage>
        <taxon>Bacteria</taxon>
        <taxon>Bacillati</taxon>
        <taxon>Actinomycetota</taxon>
        <taxon>Actinomycetes</taxon>
        <taxon>Pseudonocardiales</taxon>
        <taxon>Pseudonocardiaceae</taxon>
        <taxon>Lentzea</taxon>
    </lineage>
</organism>
<proteinExistence type="predicted"/>
<protein>
    <submittedName>
        <fullName evidence="1">Uncharacterized protein</fullName>
    </submittedName>
</protein>
<gene>
    <name evidence="1" type="ORF">SAMN04488564_107362</name>
</gene>
<evidence type="ECO:0000313" key="2">
    <source>
        <dbReference type="Proteomes" id="UP000198583"/>
    </source>
</evidence>
<reference evidence="2" key="1">
    <citation type="submission" date="2016-10" db="EMBL/GenBank/DDBJ databases">
        <authorList>
            <person name="Varghese N."/>
            <person name="Submissions S."/>
        </authorList>
    </citation>
    <scope>NUCLEOTIDE SEQUENCE [LARGE SCALE GENOMIC DNA]</scope>
    <source>
        <strain evidence="2">DSM 44232</strain>
    </source>
</reference>
<dbReference type="EMBL" id="FOYL01000007">
    <property type="protein sequence ID" value="SFR24235.1"/>
    <property type="molecule type" value="Genomic_DNA"/>
</dbReference>
<accession>A0A1I6F2L2</accession>
<evidence type="ECO:0000313" key="1">
    <source>
        <dbReference type="EMBL" id="SFR24235.1"/>
    </source>
</evidence>
<dbReference type="Proteomes" id="UP000198583">
    <property type="component" value="Unassembled WGS sequence"/>
</dbReference>
<dbReference type="AlphaFoldDB" id="A0A1I6F2L2"/>